<evidence type="ECO:0000256" key="5">
    <source>
        <dbReference type="ARBA" id="ARBA00022679"/>
    </source>
</evidence>
<keyword evidence="9 10" id="KW-0472">Membrane</keyword>
<evidence type="ECO:0000313" key="13">
    <source>
        <dbReference type="EMBL" id="KAF0908413.1"/>
    </source>
</evidence>
<evidence type="ECO:0000313" key="14">
    <source>
        <dbReference type="Proteomes" id="UP000479710"/>
    </source>
</evidence>
<dbReference type="InterPro" id="IPR021319">
    <property type="entry name" value="DUF2921"/>
</dbReference>
<dbReference type="OrthoDB" id="618601at2759"/>
<comment type="caution">
    <text evidence="13">The sequence shown here is derived from an EMBL/GenBank/DDBJ whole genome shotgun (WGS) entry which is preliminary data.</text>
</comment>
<name>A0A6G1D9H1_9ORYZ</name>
<feature type="domain" description="SWEET-like" evidence="11">
    <location>
        <begin position="105"/>
        <end position="295"/>
    </location>
</feature>
<evidence type="ECO:0000256" key="9">
    <source>
        <dbReference type="ARBA" id="ARBA00023136"/>
    </source>
</evidence>
<dbReference type="GO" id="GO:0012505">
    <property type="term" value="C:endomembrane system"/>
    <property type="evidence" value="ECO:0007669"/>
    <property type="project" value="UniProtKB-SubCell"/>
</dbReference>
<dbReference type="InterPro" id="IPR057425">
    <property type="entry name" value="DUF2921_N"/>
</dbReference>
<feature type="transmembrane region" description="Helical" evidence="10">
    <location>
        <begin position="197"/>
        <end position="216"/>
    </location>
</feature>
<reference evidence="13 14" key="1">
    <citation type="submission" date="2019-11" db="EMBL/GenBank/DDBJ databases">
        <title>Whole genome sequence of Oryza granulata.</title>
        <authorList>
            <person name="Li W."/>
        </authorList>
    </citation>
    <scope>NUCLEOTIDE SEQUENCE [LARGE SCALE GENOMIC DNA]</scope>
    <source>
        <strain evidence="14">cv. Menghai</strain>
        <tissue evidence="13">Leaf</tissue>
    </source>
</reference>
<dbReference type="Pfam" id="PF25333">
    <property type="entry name" value="DUF2921_N"/>
    <property type="match status" value="1"/>
</dbReference>
<dbReference type="GO" id="GO:0061630">
    <property type="term" value="F:ubiquitin protein ligase activity"/>
    <property type="evidence" value="ECO:0007669"/>
    <property type="project" value="UniProtKB-EC"/>
</dbReference>
<evidence type="ECO:0000256" key="1">
    <source>
        <dbReference type="ARBA" id="ARBA00000900"/>
    </source>
</evidence>
<comment type="subcellular location">
    <subcellularLocation>
        <location evidence="2">Endomembrane system</location>
        <topology evidence="2">Multi-pass membrane protein</topology>
    </subcellularLocation>
</comment>
<evidence type="ECO:0000256" key="2">
    <source>
        <dbReference type="ARBA" id="ARBA00004127"/>
    </source>
</evidence>
<feature type="transmembrane region" description="Helical" evidence="10">
    <location>
        <begin position="132"/>
        <end position="154"/>
    </location>
</feature>
<evidence type="ECO:0000256" key="6">
    <source>
        <dbReference type="ARBA" id="ARBA00022692"/>
    </source>
</evidence>
<gene>
    <name evidence="13" type="ORF">E2562_025083</name>
</gene>
<evidence type="ECO:0000259" key="12">
    <source>
        <dbReference type="Pfam" id="PF25333"/>
    </source>
</evidence>
<keyword evidence="7" id="KW-0833">Ubl conjugation pathway</keyword>
<evidence type="ECO:0000256" key="3">
    <source>
        <dbReference type="ARBA" id="ARBA00004906"/>
    </source>
</evidence>
<evidence type="ECO:0000256" key="4">
    <source>
        <dbReference type="ARBA" id="ARBA00012483"/>
    </source>
</evidence>
<dbReference type="AlphaFoldDB" id="A0A6G1D9H1"/>
<feature type="domain" description="DUF2921" evidence="12">
    <location>
        <begin position="1"/>
        <end position="83"/>
    </location>
</feature>
<feature type="transmembrane region" description="Helical" evidence="10">
    <location>
        <begin position="99"/>
        <end position="120"/>
    </location>
</feature>
<evidence type="ECO:0000256" key="10">
    <source>
        <dbReference type="SAM" id="Phobius"/>
    </source>
</evidence>
<keyword evidence="6 10" id="KW-0812">Transmembrane</keyword>
<evidence type="ECO:0000259" key="11">
    <source>
        <dbReference type="Pfam" id="PF11145"/>
    </source>
</evidence>
<keyword evidence="5" id="KW-0808">Transferase</keyword>
<dbReference type="PANTHER" id="PTHR33389:SF3">
    <property type="entry name" value="OS07G0580700 PROTEIN"/>
    <property type="match status" value="1"/>
</dbReference>
<dbReference type="PANTHER" id="PTHR33389">
    <property type="entry name" value="FAMILY PROTEIN, PUTATIVE (DUF2921)-RELATED"/>
    <property type="match status" value="1"/>
</dbReference>
<dbReference type="Proteomes" id="UP000479710">
    <property type="component" value="Unassembled WGS sequence"/>
</dbReference>
<organism evidence="13 14">
    <name type="scientific">Oryza meyeriana var. granulata</name>
    <dbReference type="NCBI Taxonomy" id="110450"/>
    <lineage>
        <taxon>Eukaryota</taxon>
        <taxon>Viridiplantae</taxon>
        <taxon>Streptophyta</taxon>
        <taxon>Embryophyta</taxon>
        <taxon>Tracheophyta</taxon>
        <taxon>Spermatophyta</taxon>
        <taxon>Magnoliopsida</taxon>
        <taxon>Liliopsida</taxon>
        <taxon>Poales</taxon>
        <taxon>Poaceae</taxon>
        <taxon>BOP clade</taxon>
        <taxon>Oryzoideae</taxon>
        <taxon>Oryzeae</taxon>
        <taxon>Oryzinae</taxon>
        <taxon>Oryza</taxon>
        <taxon>Oryza meyeriana</taxon>
    </lineage>
</organism>
<comment type="pathway">
    <text evidence="3">Protein modification; protein ubiquitination.</text>
</comment>
<accession>A0A6G1D9H1</accession>
<evidence type="ECO:0000256" key="8">
    <source>
        <dbReference type="ARBA" id="ARBA00022989"/>
    </source>
</evidence>
<keyword evidence="14" id="KW-1185">Reference proteome</keyword>
<evidence type="ECO:0000256" key="7">
    <source>
        <dbReference type="ARBA" id="ARBA00022786"/>
    </source>
</evidence>
<feature type="transmembrane region" description="Helical" evidence="10">
    <location>
        <begin position="239"/>
        <end position="257"/>
    </location>
</feature>
<comment type="catalytic activity">
    <reaction evidence="1">
        <text>S-ubiquitinyl-[E2 ubiquitin-conjugating enzyme]-L-cysteine + [acceptor protein]-L-lysine = [E2 ubiquitin-conjugating enzyme]-L-cysteine + N(6)-ubiquitinyl-[acceptor protein]-L-lysine.</text>
        <dbReference type="EC" id="2.3.2.27"/>
    </reaction>
</comment>
<dbReference type="EMBL" id="SPHZ02000007">
    <property type="protein sequence ID" value="KAF0908413.1"/>
    <property type="molecule type" value="Genomic_DNA"/>
</dbReference>
<dbReference type="Pfam" id="PF11145">
    <property type="entry name" value="DUF2921"/>
    <property type="match status" value="1"/>
</dbReference>
<keyword evidence="8 10" id="KW-1133">Transmembrane helix</keyword>
<protein>
    <recommendedName>
        <fullName evidence="4">RING-type E3 ubiquitin transferase</fullName>
        <ecNumber evidence="4">2.3.2.27</ecNumber>
    </recommendedName>
</protein>
<dbReference type="EC" id="2.3.2.27" evidence="4"/>
<sequence>MSLEGVYDREEGRMYLIGCRDAHLPWRNLSTKGDHELEEGMDCSIEVKVEYPSTTTHWFVRSTARVQIASTRVPGDPLHFNTVKLWAQPIRYPRRWPAFITRAIVVLCVVLLTATIAAALNQLRHLNHHADVAPYVSLFMLCVQALGLIMPLFAGMEPLLARVNLQSEPDTTTPLPPPGSSYMLDYNRPYQFIDRTAKILTVAAFVLTLWFAQSVWRSRARLLARSPAEAARVPCDGKVFIYHSGAHLALFVLVLALTNRAATVEQHVGLMQDLFLLPQVIDNAAWRVNCKPLAESLHHRRAPAPAGNSALLPDGNQAQARDEFRIAAGFKVTRLFLLASFSATVSVCEDVTADV</sequence>
<proteinExistence type="predicted"/>